<dbReference type="SUPFAM" id="SSF54826">
    <property type="entry name" value="Enolase N-terminal domain-like"/>
    <property type="match status" value="1"/>
</dbReference>
<evidence type="ECO:0000259" key="4">
    <source>
        <dbReference type="SMART" id="SM00922"/>
    </source>
</evidence>
<evidence type="ECO:0000313" key="5">
    <source>
        <dbReference type="EMBL" id="MCP8938460.1"/>
    </source>
</evidence>
<dbReference type="Gene3D" id="3.30.390.10">
    <property type="entry name" value="Enolase-like, N-terminal domain"/>
    <property type="match status" value="1"/>
</dbReference>
<name>A0ABT1LAF5_9HYPH</name>
<dbReference type="InterPro" id="IPR029017">
    <property type="entry name" value="Enolase-like_N"/>
</dbReference>
<dbReference type="RefSeq" id="WP_254740415.1">
    <property type="nucleotide sequence ID" value="NZ_JANCLU010000006.1"/>
</dbReference>
<dbReference type="EMBL" id="JANCLU010000006">
    <property type="protein sequence ID" value="MCP8938460.1"/>
    <property type="molecule type" value="Genomic_DNA"/>
</dbReference>
<sequence length="372" mass="41951">MRITDIRCYLLESDPPTHHYRWRTGLMGSHDGLVAGRKQVTAVVRMDTDEGITGGVEIESSARYAASVALLTERRLKSLIGEDPLSTERLFHLIWEIDRVDEMHMTHLGIVDQLAWDIKSQKAGLPIWQMLGGNSDKVPAYASTVTWDTMDEYERYIKQCMDEGFTAFKLHAWGDAKEDAKLSRNLRKWTGPDADLMFDGSAGWDYVTSMWFGRVLEECGFLWYEEPMREFELNSYRKLCDALDIPVLAAETSDGCHWNMATWIQMGALDMTRVNTNFKGGFTGSMKIAHLSDSHGMRCQVHGMGLANAQLCAAIRINDYYEQLVINAEQIAGLKRLGKLAIEGGVLTVSREPGLGHDIDWAHVERVALQVV</sequence>
<evidence type="ECO:0000256" key="3">
    <source>
        <dbReference type="ARBA" id="ARBA00011973"/>
    </source>
</evidence>
<proteinExistence type="predicted"/>
<dbReference type="Proteomes" id="UP001205890">
    <property type="component" value="Unassembled WGS sequence"/>
</dbReference>
<keyword evidence="6" id="KW-1185">Reference proteome</keyword>
<dbReference type="SUPFAM" id="SSF51604">
    <property type="entry name" value="Enolase C-terminal domain-like"/>
    <property type="match status" value="1"/>
</dbReference>
<reference evidence="5 6" key="1">
    <citation type="submission" date="2022-07" db="EMBL/GenBank/DDBJ databases">
        <authorList>
            <person name="Li W.-J."/>
            <person name="Deng Q.-Q."/>
        </authorList>
    </citation>
    <scope>NUCLEOTIDE SEQUENCE [LARGE SCALE GENOMIC DNA]</scope>
    <source>
        <strain evidence="5 6">SYSU M60028</strain>
    </source>
</reference>
<evidence type="ECO:0000256" key="1">
    <source>
        <dbReference type="ARBA" id="ARBA00001426"/>
    </source>
</evidence>
<comment type="caution">
    <text evidence="5">The sequence shown here is derived from an EMBL/GenBank/DDBJ whole genome shotgun (WGS) entry which is preliminary data.</text>
</comment>
<dbReference type="PANTHER" id="PTHR48080:SF4">
    <property type="entry name" value="GLUCARATE DEHYDRATASE"/>
    <property type="match status" value="1"/>
</dbReference>
<dbReference type="InterPro" id="IPR036849">
    <property type="entry name" value="Enolase-like_C_sf"/>
</dbReference>
<evidence type="ECO:0000313" key="6">
    <source>
        <dbReference type="Proteomes" id="UP001205890"/>
    </source>
</evidence>
<dbReference type="Pfam" id="PF13378">
    <property type="entry name" value="MR_MLE_C"/>
    <property type="match status" value="1"/>
</dbReference>
<protein>
    <recommendedName>
        <fullName evidence="3">glucarate dehydratase</fullName>
        <ecNumber evidence="3">4.2.1.40</ecNumber>
    </recommendedName>
</protein>
<comment type="pathway">
    <text evidence="2">Carbohydrate acid metabolism; D-glucarate degradation; 2,5-dioxopentanoate from D-glucarate: step 1/2.</text>
</comment>
<dbReference type="SFLD" id="SFLDS00001">
    <property type="entry name" value="Enolase"/>
    <property type="match status" value="1"/>
</dbReference>
<feature type="domain" description="Mandelate racemase/muconate lactonizing enzyme C-terminal" evidence="4">
    <location>
        <begin position="150"/>
        <end position="246"/>
    </location>
</feature>
<dbReference type="Gene3D" id="3.20.20.120">
    <property type="entry name" value="Enolase-like C-terminal domain"/>
    <property type="match status" value="1"/>
</dbReference>
<comment type="catalytic activity">
    <reaction evidence="1">
        <text>D-glucarate = 5-dehydro-4-deoxy-D-glucarate + H2O</text>
        <dbReference type="Rhea" id="RHEA:14573"/>
        <dbReference type="ChEBI" id="CHEBI:15377"/>
        <dbReference type="ChEBI" id="CHEBI:30612"/>
        <dbReference type="ChEBI" id="CHEBI:42819"/>
        <dbReference type="EC" id="4.2.1.40"/>
    </reaction>
</comment>
<dbReference type="SMART" id="SM00922">
    <property type="entry name" value="MR_MLE"/>
    <property type="match status" value="1"/>
</dbReference>
<dbReference type="InterPro" id="IPR013341">
    <property type="entry name" value="Mandelate_racemase_N_dom"/>
</dbReference>
<dbReference type="PANTHER" id="PTHR48080">
    <property type="entry name" value="D-GALACTONATE DEHYDRATASE-RELATED"/>
    <property type="match status" value="1"/>
</dbReference>
<accession>A0ABT1LAF5</accession>
<organism evidence="5 6">
    <name type="scientific">Alsobacter ponti</name>
    <dbReference type="NCBI Taxonomy" id="2962936"/>
    <lineage>
        <taxon>Bacteria</taxon>
        <taxon>Pseudomonadati</taxon>
        <taxon>Pseudomonadota</taxon>
        <taxon>Alphaproteobacteria</taxon>
        <taxon>Hyphomicrobiales</taxon>
        <taxon>Alsobacteraceae</taxon>
        <taxon>Alsobacter</taxon>
    </lineage>
</organism>
<dbReference type="InterPro" id="IPR013342">
    <property type="entry name" value="Mandelate_racemase_C"/>
</dbReference>
<dbReference type="InterPro" id="IPR034593">
    <property type="entry name" value="DgoD-like"/>
</dbReference>
<dbReference type="InterPro" id="IPR029065">
    <property type="entry name" value="Enolase_C-like"/>
</dbReference>
<gene>
    <name evidence="5" type="ORF">NK718_08020</name>
</gene>
<dbReference type="Pfam" id="PF02746">
    <property type="entry name" value="MR_MLE_N"/>
    <property type="match status" value="1"/>
</dbReference>
<evidence type="ECO:0000256" key="2">
    <source>
        <dbReference type="ARBA" id="ARBA00005183"/>
    </source>
</evidence>
<dbReference type="EC" id="4.2.1.40" evidence="3"/>